<organism evidence="1 2">
    <name type="scientific">Enterococcus avium</name>
    <name type="common">Streptococcus avium</name>
    <dbReference type="NCBI Taxonomy" id="33945"/>
    <lineage>
        <taxon>Bacteria</taxon>
        <taxon>Bacillati</taxon>
        <taxon>Bacillota</taxon>
        <taxon>Bacilli</taxon>
        <taxon>Lactobacillales</taxon>
        <taxon>Enterococcaceae</taxon>
        <taxon>Enterococcus</taxon>
    </lineage>
</organism>
<accession>A0A4P8KD65</accession>
<dbReference type="AlphaFoldDB" id="A0A4P8KD65"/>
<proteinExistence type="predicted"/>
<evidence type="ECO:0000313" key="1">
    <source>
        <dbReference type="EMBL" id="TRZ32752.1"/>
    </source>
</evidence>
<protein>
    <submittedName>
        <fullName evidence="1">Uncharacterized protein</fullName>
    </submittedName>
</protein>
<sequence>MSEEKRAVARLSGMSMSFILAKLLNYPISIGIFFNFIMLILVLYLLAKRKEKQENRVMWSVSHMTFYSNSIRTSLFMKRFITKGNFKWQMH</sequence>
<dbReference type="Proteomes" id="UP000316316">
    <property type="component" value="Unassembled WGS sequence"/>
</dbReference>
<evidence type="ECO:0000313" key="2">
    <source>
        <dbReference type="Proteomes" id="UP000316316"/>
    </source>
</evidence>
<gene>
    <name evidence="1" type="ORF">AUF17_01105</name>
</gene>
<name>A0A4P8KD65_ENTAV</name>
<comment type="caution">
    <text evidence="1">The sequence shown here is derived from an EMBL/GenBank/DDBJ whole genome shotgun (WGS) entry which is preliminary data.</text>
</comment>
<reference evidence="1 2" key="1">
    <citation type="submission" date="2017-10" db="EMBL/GenBank/DDBJ databases">
        <title>FDA dAtabase for Regulatory Grade micrObial Sequences (FDA-ARGOS): Supporting development and validation of Infectious Disease Dx tests.</title>
        <authorList>
            <person name="Campos J."/>
            <person name="Goldberg B."/>
            <person name="Tallon L.J."/>
            <person name="Sadzewicz L."/>
            <person name="Sengamalay N."/>
            <person name="Ott S."/>
            <person name="Godinez A."/>
            <person name="Nagaraj S."/>
            <person name="Vyas G."/>
            <person name="Aluvathingal J."/>
            <person name="Nadendla S."/>
            <person name="Geyer C."/>
            <person name="Nandy P."/>
            <person name="Hobson J."/>
            <person name="Sichtig H."/>
        </authorList>
    </citation>
    <scope>NUCLEOTIDE SEQUENCE [LARGE SCALE GENOMIC DNA]</scope>
    <source>
        <strain evidence="1 2">FDAARGOS_185</strain>
    </source>
</reference>
<dbReference type="EMBL" id="PDXQ01000001">
    <property type="protein sequence ID" value="TRZ32752.1"/>
    <property type="molecule type" value="Genomic_DNA"/>
</dbReference>